<dbReference type="EnsemblPlants" id="evm.model.05.1118">
    <property type="protein sequence ID" value="cds.evm.model.05.1118"/>
    <property type="gene ID" value="evm.TU.05.1118"/>
</dbReference>
<dbReference type="PANTHER" id="PTHR47074">
    <property type="entry name" value="BNAC02G40300D PROTEIN"/>
    <property type="match status" value="1"/>
</dbReference>
<dbReference type="Gramene" id="evm.model.05.1118">
    <property type="protein sequence ID" value="cds.evm.model.05.1118"/>
    <property type="gene ID" value="evm.TU.05.1118"/>
</dbReference>
<sequence length="183" mass="20400">MNNKLCDIKDFIFNAFDSLNKDDLDFVLGFLGVTWDNRNKTLFGKNYLSASNTVVWLRSYLEDYKNAQIKSPDVTQPSSMGDHDPAVVDRGSFKLCTDTTIDYKISKLGLGVVVKDDHNNIIAGLAIPISGLFDSTHAEALALNFALRWCSAVNLPVLKVVSNSKNLVNKITTVIMIYLFFLI</sequence>
<dbReference type="InterPro" id="IPR044730">
    <property type="entry name" value="RNase_H-like_dom_plant"/>
</dbReference>
<evidence type="ECO:0000313" key="2">
    <source>
        <dbReference type="EnsemblPlants" id="cds.evm.model.05.1118"/>
    </source>
</evidence>
<dbReference type="CDD" id="cd06222">
    <property type="entry name" value="RNase_H_like"/>
    <property type="match status" value="1"/>
</dbReference>
<reference evidence="2" key="1">
    <citation type="submission" date="2018-11" db="EMBL/GenBank/DDBJ databases">
        <authorList>
            <person name="Grassa J C."/>
        </authorList>
    </citation>
    <scope>NUCLEOTIDE SEQUENCE [LARGE SCALE GENOMIC DNA]</scope>
</reference>
<dbReference type="Pfam" id="PF13456">
    <property type="entry name" value="RVT_3"/>
    <property type="match status" value="1"/>
</dbReference>
<dbReference type="EMBL" id="UZAU01000496">
    <property type="status" value="NOT_ANNOTATED_CDS"/>
    <property type="molecule type" value="Genomic_DNA"/>
</dbReference>
<protein>
    <recommendedName>
        <fullName evidence="1">RNase H type-1 domain-containing protein</fullName>
    </recommendedName>
</protein>
<evidence type="ECO:0000259" key="1">
    <source>
        <dbReference type="Pfam" id="PF13456"/>
    </source>
</evidence>
<dbReference type="InterPro" id="IPR002156">
    <property type="entry name" value="RNaseH_domain"/>
</dbReference>
<proteinExistence type="predicted"/>
<name>A0A803PK35_CANSA</name>
<dbReference type="InterPro" id="IPR052929">
    <property type="entry name" value="RNase_H-like_EbsB-rel"/>
</dbReference>
<evidence type="ECO:0000313" key="3">
    <source>
        <dbReference type="Proteomes" id="UP000596661"/>
    </source>
</evidence>
<accession>A0A803PK35</accession>
<organism evidence="2 3">
    <name type="scientific">Cannabis sativa</name>
    <name type="common">Hemp</name>
    <name type="synonym">Marijuana</name>
    <dbReference type="NCBI Taxonomy" id="3483"/>
    <lineage>
        <taxon>Eukaryota</taxon>
        <taxon>Viridiplantae</taxon>
        <taxon>Streptophyta</taxon>
        <taxon>Embryophyta</taxon>
        <taxon>Tracheophyta</taxon>
        <taxon>Spermatophyta</taxon>
        <taxon>Magnoliopsida</taxon>
        <taxon>eudicotyledons</taxon>
        <taxon>Gunneridae</taxon>
        <taxon>Pentapetalae</taxon>
        <taxon>rosids</taxon>
        <taxon>fabids</taxon>
        <taxon>Rosales</taxon>
        <taxon>Cannabaceae</taxon>
        <taxon>Cannabis</taxon>
    </lineage>
</organism>
<dbReference type="GO" id="GO:0003676">
    <property type="term" value="F:nucleic acid binding"/>
    <property type="evidence" value="ECO:0007669"/>
    <property type="project" value="InterPro"/>
</dbReference>
<reference evidence="2" key="2">
    <citation type="submission" date="2021-03" db="UniProtKB">
        <authorList>
            <consortium name="EnsemblPlants"/>
        </authorList>
    </citation>
    <scope>IDENTIFICATION</scope>
</reference>
<dbReference type="AlphaFoldDB" id="A0A803PK35"/>
<dbReference type="PANTHER" id="PTHR47074:SF48">
    <property type="entry name" value="POLYNUCLEOTIDYL TRANSFERASE, RIBONUCLEASE H-LIKE SUPERFAMILY PROTEIN"/>
    <property type="match status" value="1"/>
</dbReference>
<keyword evidence="3" id="KW-1185">Reference proteome</keyword>
<feature type="domain" description="RNase H type-1" evidence="1">
    <location>
        <begin position="98"/>
        <end position="172"/>
    </location>
</feature>
<dbReference type="Proteomes" id="UP000596661">
    <property type="component" value="Chromosome 5"/>
</dbReference>
<dbReference type="GO" id="GO:0004523">
    <property type="term" value="F:RNA-DNA hybrid ribonuclease activity"/>
    <property type="evidence" value="ECO:0007669"/>
    <property type="project" value="InterPro"/>
</dbReference>